<dbReference type="EMBL" id="JBHRXK010000001">
    <property type="protein sequence ID" value="MFC3549480.1"/>
    <property type="molecule type" value="Genomic_DNA"/>
</dbReference>
<feature type="domain" description="Amidohydrolase-related" evidence="6">
    <location>
        <begin position="51"/>
        <end position="370"/>
    </location>
</feature>
<evidence type="ECO:0000256" key="2">
    <source>
        <dbReference type="ARBA" id="ARBA00022723"/>
    </source>
</evidence>
<keyword evidence="2" id="KW-0479">Metal-binding</keyword>
<reference evidence="8" key="1">
    <citation type="journal article" date="2019" name="Int. J. Syst. Evol. Microbiol.">
        <title>The Global Catalogue of Microorganisms (GCM) 10K type strain sequencing project: providing services to taxonomists for standard genome sequencing and annotation.</title>
        <authorList>
            <consortium name="The Broad Institute Genomics Platform"/>
            <consortium name="The Broad Institute Genome Sequencing Center for Infectious Disease"/>
            <person name="Wu L."/>
            <person name="Ma J."/>
        </authorList>
    </citation>
    <scope>NUCLEOTIDE SEQUENCE [LARGE SCALE GENOMIC DNA]</scope>
    <source>
        <strain evidence="8">KCTC 42875</strain>
    </source>
</reference>
<dbReference type="Proteomes" id="UP001595740">
    <property type="component" value="Unassembled WGS sequence"/>
</dbReference>
<dbReference type="PANTHER" id="PTHR11113">
    <property type="entry name" value="N-ACETYLGLUCOSAMINE-6-PHOSPHATE DEACETYLASE"/>
    <property type="match status" value="1"/>
</dbReference>
<accession>A0ABV7RJ04</accession>
<dbReference type="CDD" id="cd00854">
    <property type="entry name" value="NagA"/>
    <property type="match status" value="1"/>
</dbReference>
<name>A0ABV7RJ04_9GAMM</name>
<evidence type="ECO:0000256" key="1">
    <source>
        <dbReference type="ARBA" id="ARBA00010716"/>
    </source>
</evidence>
<dbReference type="Gene3D" id="2.30.40.10">
    <property type="entry name" value="Urease, subunit C, domain 1"/>
    <property type="match status" value="1"/>
</dbReference>
<gene>
    <name evidence="7" type="ORF">ACFOLC_00450</name>
</gene>
<dbReference type="SUPFAM" id="SSF51556">
    <property type="entry name" value="Metallo-dependent hydrolases"/>
    <property type="match status" value="1"/>
</dbReference>
<dbReference type="EC" id="3.5.1.25" evidence="7"/>
<dbReference type="InterPro" id="IPR011059">
    <property type="entry name" value="Metal-dep_hydrolase_composite"/>
</dbReference>
<evidence type="ECO:0000313" key="8">
    <source>
        <dbReference type="Proteomes" id="UP001595740"/>
    </source>
</evidence>
<comment type="similarity">
    <text evidence="1 5">Belongs to the metallo-dependent hydrolases superfamily. NagA family.</text>
</comment>
<keyword evidence="4 5" id="KW-0119">Carbohydrate metabolism</keyword>
<sequence length="376" mass="40292">MTTTRTVHGRILTATGWVRGDIEFDQRVRRIRATQDDADGGDDLLNHELLILPGFIDLHVHGGAGVDIMQGGDAIQTVARTHARHGTTALLGTTMTAHEDDIVRALHGLADAIATRTQDTARVLGVHLEGPYISRERLGAQPPLVVEATLEQVRRLHAIAPIRVLTIAPEIGHHRELIPQLSALGIRVQLGHSVGSYDDGVAALEAGAAGFTHLFNGMTGVDHYRPGIATAALAHAEYAELIPDLQHVHPGVIRAALRAIPRLYCVTDATAATGMPDGEYALGSQRVHKCLGCVRLADGSSLAGSALTMDQALRNLVSIGLELADASNRLSRYPADYLGLHDRGRLQADAWADLVVLDPQLQVQQIFVEGDEIAIS</sequence>
<organism evidence="7 8">
    <name type="scientific">Lysobacter cavernae</name>
    <dbReference type="NCBI Taxonomy" id="1685901"/>
    <lineage>
        <taxon>Bacteria</taxon>
        <taxon>Pseudomonadati</taxon>
        <taxon>Pseudomonadota</taxon>
        <taxon>Gammaproteobacteria</taxon>
        <taxon>Lysobacterales</taxon>
        <taxon>Lysobacteraceae</taxon>
        <taxon>Lysobacter</taxon>
    </lineage>
</organism>
<dbReference type="GO" id="GO:0008448">
    <property type="term" value="F:N-acetylglucosamine-6-phosphate deacetylase activity"/>
    <property type="evidence" value="ECO:0007669"/>
    <property type="project" value="UniProtKB-EC"/>
</dbReference>
<evidence type="ECO:0000256" key="3">
    <source>
        <dbReference type="ARBA" id="ARBA00022801"/>
    </source>
</evidence>
<dbReference type="Gene3D" id="3.20.20.140">
    <property type="entry name" value="Metal-dependent hydrolases"/>
    <property type="match status" value="1"/>
</dbReference>
<dbReference type="InterPro" id="IPR003764">
    <property type="entry name" value="GlcNAc_6-P_deAcase"/>
</dbReference>
<evidence type="ECO:0000313" key="7">
    <source>
        <dbReference type="EMBL" id="MFC3549480.1"/>
    </source>
</evidence>
<proteinExistence type="inferred from homology"/>
<evidence type="ECO:0000256" key="5">
    <source>
        <dbReference type="PIRNR" id="PIRNR038994"/>
    </source>
</evidence>
<keyword evidence="3 5" id="KW-0378">Hydrolase</keyword>
<keyword evidence="8" id="KW-1185">Reference proteome</keyword>
<dbReference type="InterPro" id="IPR006680">
    <property type="entry name" value="Amidohydro-rel"/>
</dbReference>
<comment type="caution">
    <text evidence="7">The sequence shown here is derived from an EMBL/GenBank/DDBJ whole genome shotgun (WGS) entry which is preliminary data.</text>
</comment>
<dbReference type="Pfam" id="PF01979">
    <property type="entry name" value="Amidohydro_1"/>
    <property type="match status" value="1"/>
</dbReference>
<dbReference type="InterPro" id="IPR032466">
    <property type="entry name" value="Metal_Hydrolase"/>
</dbReference>
<evidence type="ECO:0000259" key="6">
    <source>
        <dbReference type="Pfam" id="PF01979"/>
    </source>
</evidence>
<dbReference type="PIRSF" id="PIRSF038994">
    <property type="entry name" value="NagA"/>
    <property type="match status" value="1"/>
</dbReference>
<evidence type="ECO:0000256" key="4">
    <source>
        <dbReference type="ARBA" id="ARBA00023277"/>
    </source>
</evidence>
<dbReference type="RefSeq" id="WP_386756717.1">
    <property type="nucleotide sequence ID" value="NZ_JBHRXK010000001.1"/>
</dbReference>
<protein>
    <submittedName>
        <fullName evidence="7">N-acetylglucosamine-6-phosphate deacetylase</fullName>
        <ecNumber evidence="7">3.5.1.25</ecNumber>
    </submittedName>
</protein>
<dbReference type="PANTHER" id="PTHR11113:SF14">
    <property type="entry name" value="N-ACETYLGLUCOSAMINE-6-PHOSPHATE DEACETYLASE"/>
    <property type="match status" value="1"/>
</dbReference>